<keyword evidence="3" id="KW-1185">Reference proteome</keyword>
<sequence length="183" mass="20057">MSGQVPGSPVRVVARKWPDRPHWEHDAVRLGEDDLGLWVGAPVGTAMSRPGAAFRTDQPQVTLVPHEGAYLATFYERGGTAHCDVYVDITTVPVRTPDAVTAVDLDLDVVRGWTGRVWVDDEDEFAAHRVRYAYPSDLVRLAVTSCDEVHAAVTSARPPYDGVLPRAWFAVLDEVRPVALEGS</sequence>
<feature type="domain" description="DUF402" evidence="1">
    <location>
        <begin position="23"/>
        <end position="154"/>
    </location>
</feature>
<accession>A0A975T1T0</accession>
<dbReference type="Proteomes" id="UP000683575">
    <property type="component" value="Chromosome"/>
</dbReference>
<name>A0A975T1T0_9ACTN</name>
<dbReference type="Pfam" id="PF04167">
    <property type="entry name" value="DUF402"/>
    <property type="match status" value="1"/>
</dbReference>
<gene>
    <name evidence="2" type="ORF">KRR39_05860</name>
</gene>
<proteinExistence type="predicted"/>
<evidence type="ECO:0000259" key="1">
    <source>
        <dbReference type="Pfam" id="PF04167"/>
    </source>
</evidence>
<dbReference type="KEGG" id="nps:KRR39_05860"/>
<dbReference type="RefSeq" id="WP_216941155.1">
    <property type="nucleotide sequence ID" value="NZ_CP077062.1"/>
</dbReference>
<protein>
    <submittedName>
        <fullName evidence="2">YgaC family protein</fullName>
    </submittedName>
</protein>
<evidence type="ECO:0000313" key="3">
    <source>
        <dbReference type="Proteomes" id="UP000683575"/>
    </source>
</evidence>
<evidence type="ECO:0000313" key="2">
    <source>
        <dbReference type="EMBL" id="QWZ09309.1"/>
    </source>
</evidence>
<dbReference type="AlphaFoldDB" id="A0A975T1T0"/>
<dbReference type="EMBL" id="CP077062">
    <property type="protein sequence ID" value="QWZ09309.1"/>
    <property type="molecule type" value="Genomic_DNA"/>
</dbReference>
<dbReference type="InterPro" id="IPR007295">
    <property type="entry name" value="DUF402"/>
</dbReference>
<organism evidence="2 3">
    <name type="scientific">Nocardioides panacis</name>
    <dbReference type="NCBI Taxonomy" id="2849501"/>
    <lineage>
        <taxon>Bacteria</taxon>
        <taxon>Bacillati</taxon>
        <taxon>Actinomycetota</taxon>
        <taxon>Actinomycetes</taxon>
        <taxon>Propionibacteriales</taxon>
        <taxon>Nocardioidaceae</taxon>
        <taxon>Nocardioides</taxon>
    </lineage>
</organism>
<reference evidence="2" key="1">
    <citation type="submission" date="2021-06" db="EMBL/GenBank/DDBJ databases">
        <title>Complete genome sequence of Nocardioides sp. G188.</title>
        <authorList>
            <person name="Im W.-T."/>
        </authorList>
    </citation>
    <scope>NUCLEOTIDE SEQUENCE</scope>
    <source>
        <strain evidence="2">G188</strain>
    </source>
</reference>